<dbReference type="OrthoDB" id="2148418at2759"/>
<dbReference type="SMART" id="SM00015">
    <property type="entry name" value="IQ"/>
    <property type="match status" value="7"/>
</dbReference>
<feature type="region of interest" description="Disordered" evidence="1">
    <location>
        <begin position="671"/>
        <end position="838"/>
    </location>
</feature>
<sequence>MSTYSRNEAAPSSARHSGSNNIGPTSEPIATPNHAPGGGSGSGKGSGEGSASSDEHHIFEVIFPPTGPLGITFEWAVDRAAVVRPALPPTSQTLDDDEDYTSRRQETTSPRLARARATTTETGHDTVPHSGERQPLAATSGSGEELLRDGLGLPRGRRLSQEHDRTKSGLPSTDTSNGAVSGPLLDKSHSMRAVTSLNGTTRETAERQGGAEAFGPAAGREILRPGDILVEVNGMPVAGDAARDAGIVSFEDAVGVVAAATAARSPTPEAHGQLDAAARQRPRVLKFRREGRGQRPSSASVTLLLPSPRDPSKGGWVNGIPGGGSAGSRSSSGTVTEQDTTGLSSRSAHGLESKISNPADSSESMSSSSRSSRSPLHPVLQVKGVGQVPHMAAGDPGDKNTAGSWIGEKGMGEIPLASSRSRASDASSVDMDGLSALSSLRSRSSVRSKGSESSFNSRATSKTGGVPRSRKRGGKERQAGGRSGAFQSTSTAERIKAEARRGEALLEPLVCPRQQLLKNILETSETLQPLAVRLTNLSYWYQQRRLLGGARHMHRGAVFDPRTKRWEASVYMLGDRPSDGKLVPILTPIKSVGTTISTKGQALAIAAKSAKERDANPGAVRGPKPPGMTQLTMLQTHISILVVSDAFTGLSHADRLALVFTTLHNELAASARPPPSLPDNSTNAFSSPLPSSNTPPSSLLSPATKAKKTATALTPDSVEGGRRDPSVADEADDRSNARRGVSVQSPGYHDESKRAAAGRPHSIRVVAAGGERQVGEEKGSSGGGGREEGGRNDVSNGGRLPVGTASPSSVHPIIPIGDINSQEERRKDGDRRQRRRHRVIRGNVKASFVGQNVEGLPVWGALDAIAGSSLLVDCRTPAQWRAETFPPTQQDRCLVHRQGPGALYVHSRSHINEKEERFEELWGPARSGHRTLANNPRVKEGAVRSTMERIIAESKALREAAPKFEHFDRFGESNGDADQTKGNPPPPKKSGGESHGAGHQPNTNPSVATPAATKAGRTHPHFFHGLGPNARKLFMELYTENRSRLLAPISRRSADVAGPVASSGRHLSAAPAPPDGTSLPSPTTARNGSQLSISRQQQQQLHEKTPPREEGKSPRSVSGSFAAVGGGGGGGAAAENVRHAAGAFAASGPPPDLDAGVLDRYGVLLGRLVEAATRIQRERRLGGLPRAARRLWRRQRAVLAVQRVFRGHLGRSYASMWKVVAVLAATRLSAGWRRFSTQRKFLAFRARARAGAIGLQRSIRGFLVRKAYKRRFQEAVRVKVIVPSAGVLQKCWRGKKGREEGALRRRMWAAAIEIQRHVRGFSKRMWWARVLFCRLEHAMATRIAAVGRGYIDRELVKARRSQRHFLHTITPACVLIQSQWRGYTRRRDLAKHKQRWLAALFIQVAYRGAVFRRHARRRYEAWLVRHKGFSATKIQVPTRRERGCHAIVGLEEQVAP</sequence>
<feature type="compositionally biased region" description="Basic and acidic residues" evidence="1">
    <location>
        <begin position="822"/>
        <end position="831"/>
    </location>
</feature>
<feature type="compositionally biased region" description="Basic and acidic residues" evidence="1">
    <location>
        <begin position="773"/>
        <end position="791"/>
    </location>
</feature>
<dbReference type="eggNOG" id="ENOG502RJ48">
    <property type="taxonomic scope" value="Eukaryota"/>
</dbReference>
<feature type="compositionally biased region" description="Basic and acidic residues" evidence="1">
    <location>
        <begin position="1101"/>
        <end position="1113"/>
    </location>
</feature>
<dbReference type="STRING" id="2880.D7FMH0"/>
<feature type="region of interest" description="Disordered" evidence="1">
    <location>
        <begin position="439"/>
        <end position="494"/>
    </location>
</feature>
<name>D7FMH0_ECTSI</name>
<feature type="compositionally biased region" description="Gly residues" evidence="1">
    <location>
        <begin position="36"/>
        <end position="48"/>
    </location>
</feature>
<dbReference type="EMBL" id="FN648214">
    <property type="protein sequence ID" value="CBJ25867.1"/>
    <property type="molecule type" value="Genomic_DNA"/>
</dbReference>
<feature type="region of interest" description="Disordered" evidence="1">
    <location>
        <begin position="968"/>
        <end position="1026"/>
    </location>
</feature>
<feature type="compositionally biased region" description="Polar residues" evidence="1">
    <location>
        <begin position="169"/>
        <end position="179"/>
    </location>
</feature>
<feature type="compositionally biased region" description="Low complexity" evidence="1">
    <location>
        <begin position="140"/>
        <end position="154"/>
    </location>
</feature>
<dbReference type="InterPro" id="IPR000048">
    <property type="entry name" value="IQ_motif_EF-hand-BS"/>
</dbReference>
<dbReference type="Proteomes" id="UP000002630">
    <property type="component" value="Linkage Group LG24"/>
</dbReference>
<dbReference type="InParanoid" id="D7FMH0"/>
<protein>
    <submittedName>
        <fullName evidence="2">Uncharacterized protein</fullName>
    </submittedName>
</protein>
<evidence type="ECO:0000256" key="1">
    <source>
        <dbReference type="SAM" id="MobiDB-lite"/>
    </source>
</evidence>
<feature type="region of interest" description="Disordered" evidence="1">
    <location>
        <begin position="287"/>
        <end position="376"/>
    </location>
</feature>
<feature type="compositionally biased region" description="Low complexity" evidence="1">
    <location>
        <begin position="361"/>
        <end position="374"/>
    </location>
</feature>
<feature type="region of interest" description="Disordered" evidence="1">
    <location>
        <begin position="1057"/>
        <end position="1133"/>
    </location>
</feature>
<feature type="region of interest" description="Disordered" evidence="1">
    <location>
        <begin position="388"/>
        <end position="409"/>
    </location>
</feature>
<feature type="compositionally biased region" description="Polar residues" evidence="1">
    <location>
        <begin position="1078"/>
        <end position="1095"/>
    </location>
</feature>
<accession>D7FMH0</accession>
<dbReference type="EMBL" id="FN649749">
    <property type="protein sequence ID" value="CBJ25867.1"/>
    <property type="molecule type" value="Genomic_DNA"/>
</dbReference>
<feature type="compositionally biased region" description="Low complexity" evidence="1">
    <location>
        <begin position="686"/>
        <end position="712"/>
    </location>
</feature>
<feature type="compositionally biased region" description="Low complexity" evidence="1">
    <location>
        <begin position="439"/>
        <end position="454"/>
    </location>
</feature>
<dbReference type="PROSITE" id="PS50096">
    <property type="entry name" value="IQ"/>
    <property type="match status" value="5"/>
</dbReference>
<reference evidence="2 3" key="1">
    <citation type="journal article" date="2010" name="Nature">
        <title>The Ectocarpus genome and the independent evolution of multicellularity in brown algae.</title>
        <authorList>
            <person name="Cock J.M."/>
            <person name="Sterck L."/>
            <person name="Rouze P."/>
            <person name="Scornet D."/>
            <person name="Allen A.E."/>
            <person name="Amoutzias G."/>
            <person name="Anthouard V."/>
            <person name="Artiguenave F."/>
            <person name="Aury J.M."/>
            <person name="Badger J.H."/>
            <person name="Beszteri B."/>
            <person name="Billiau K."/>
            <person name="Bonnet E."/>
            <person name="Bothwell J.H."/>
            <person name="Bowler C."/>
            <person name="Boyen C."/>
            <person name="Brownlee C."/>
            <person name="Carrano C.J."/>
            <person name="Charrier B."/>
            <person name="Cho G.Y."/>
            <person name="Coelho S.M."/>
            <person name="Collen J."/>
            <person name="Corre E."/>
            <person name="Da Silva C."/>
            <person name="Delage L."/>
            <person name="Delaroque N."/>
            <person name="Dittami S.M."/>
            <person name="Doulbeau S."/>
            <person name="Elias M."/>
            <person name="Farnham G."/>
            <person name="Gachon C.M."/>
            <person name="Gschloessl B."/>
            <person name="Heesch S."/>
            <person name="Jabbari K."/>
            <person name="Jubin C."/>
            <person name="Kawai H."/>
            <person name="Kimura K."/>
            <person name="Kloareg B."/>
            <person name="Kupper F.C."/>
            <person name="Lang D."/>
            <person name="Le Bail A."/>
            <person name="Leblanc C."/>
            <person name="Lerouge P."/>
            <person name="Lohr M."/>
            <person name="Lopez P.J."/>
            <person name="Martens C."/>
            <person name="Maumus F."/>
            <person name="Michel G."/>
            <person name="Miranda-Saavedra D."/>
            <person name="Morales J."/>
            <person name="Moreau H."/>
            <person name="Motomura T."/>
            <person name="Nagasato C."/>
            <person name="Napoli C.A."/>
            <person name="Nelson D.R."/>
            <person name="Nyvall-Collen P."/>
            <person name="Peters A.F."/>
            <person name="Pommier C."/>
            <person name="Potin P."/>
            <person name="Poulain J."/>
            <person name="Quesneville H."/>
            <person name="Read B."/>
            <person name="Rensing S.A."/>
            <person name="Ritter A."/>
            <person name="Rousvoal S."/>
            <person name="Samanta M."/>
            <person name="Samson G."/>
            <person name="Schroeder D.C."/>
            <person name="Segurens B."/>
            <person name="Strittmatter M."/>
            <person name="Tonon T."/>
            <person name="Tregear J.W."/>
            <person name="Valentin K."/>
            <person name="von Dassow P."/>
            <person name="Yamagishi T."/>
            <person name="Van de Peer Y."/>
            <person name="Wincker P."/>
        </authorList>
    </citation>
    <scope>NUCLEOTIDE SEQUENCE [LARGE SCALE GENOMIC DNA]</scope>
    <source>
        <strain evidence="3">Ec32 / CCAP1310/4</strain>
    </source>
</reference>
<organism evidence="2 3">
    <name type="scientific">Ectocarpus siliculosus</name>
    <name type="common">Brown alga</name>
    <name type="synonym">Conferva siliculosa</name>
    <dbReference type="NCBI Taxonomy" id="2880"/>
    <lineage>
        <taxon>Eukaryota</taxon>
        <taxon>Sar</taxon>
        <taxon>Stramenopiles</taxon>
        <taxon>Ochrophyta</taxon>
        <taxon>PX clade</taxon>
        <taxon>Phaeophyceae</taxon>
        <taxon>Ectocarpales</taxon>
        <taxon>Ectocarpaceae</taxon>
        <taxon>Ectocarpus</taxon>
    </lineage>
</organism>
<evidence type="ECO:0000313" key="3">
    <source>
        <dbReference type="Proteomes" id="UP000002630"/>
    </source>
</evidence>
<feature type="region of interest" description="Disordered" evidence="1">
    <location>
        <begin position="88"/>
        <end position="192"/>
    </location>
</feature>
<feature type="compositionally biased region" description="Gly residues" evidence="1">
    <location>
        <begin position="316"/>
        <end position="326"/>
    </location>
</feature>
<feature type="region of interest" description="Disordered" evidence="1">
    <location>
        <begin position="262"/>
        <end position="281"/>
    </location>
</feature>
<feature type="region of interest" description="Disordered" evidence="1">
    <location>
        <begin position="1"/>
        <end position="53"/>
    </location>
</feature>
<dbReference type="Gene3D" id="1.20.5.190">
    <property type="match status" value="2"/>
</dbReference>
<feature type="compositionally biased region" description="Polar residues" evidence="1">
    <location>
        <begin position="14"/>
        <end position="24"/>
    </location>
</feature>
<feature type="compositionally biased region" description="Polar residues" evidence="1">
    <location>
        <begin position="334"/>
        <end position="347"/>
    </location>
</feature>
<evidence type="ECO:0000313" key="2">
    <source>
        <dbReference type="EMBL" id="CBJ25867.1"/>
    </source>
</evidence>
<feature type="compositionally biased region" description="Low complexity" evidence="1">
    <location>
        <begin position="107"/>
        <end position="121"/>
    </location>
</feature>
<feature type="compositionally biased region" description="Basic and acidic residues" evidence="1">
    <location>
        <begin position="122"/>
        <end position="132"/>
    </location>
</feature>
<dbReference type="Pfam" id="PF00612">
    <property type="entry name" value="IQ"/>
    <property type="match status" value="2"/>
</dbReference>
<proteinExistence type="predicted"/>
<gene>
    <name evidence="2" type="ORF">Esi_0017_0005</name>
</gene>
<keyword evidence="3" id="KW-1185">Reference proteome</keyword>